<dbReference type="STRING" id="1237149.C900_04451"/>
<organism evidence="1 2">
    <name type="scientific">Fulvivirga imtechensis AK7</name>
    <dbReference type="NCBI Taxonomy" id="1237149"/>
    <lineage>
        <taxon>Bacteria</taxon>
        <taxon>Pseudomonadati</taxon>
        <taxon>Bacteroidota</taxon>
        <taxon>Cytophagia</taxon>
        <taxon>Cytophagales</taxon>
        <taxon>Fulvivirgaceae</taxon>
        <taxon>Fulvivirga</taxon>
    </lineage>
</organism>
<dbReference type="EMBL" id="AMZN01000064">
    <property type="protein sequence ID" value="ELR69928.1"/>
    <property type="molecule type" value="Genomic_DNA"/>
</dbReference>
<evidence type="ECO:0000313" key="1">
    <source>
        <dbReference type="EMBL" id="ELR69928.1"/>
    </source>
</evidence>
<keyword evidence="2" id="KW-1185">Reference proteome</keyword>
<protein>
    <submittedName>
        <fullName evidence="1">Uncharacterized protein</fullName>
    </submittedName>
</protein>
<reference evidence="1 2" key="1">
    <citation type="submission" date="2012-12" db="EMBL/GenBank/DDBJ databases">
        <title>Genome assembly of Fulvivirga imtechensis AK7.</title>
        <authorList>
            <person name="Nupur N."/>
            <person name="Khatri I."/>
            <person name="Kumar R."/>
            <person name="Subramanian S."/>
            <person name="Pinnaka A."/>
        </authorList>
    </citation>
    <scope>NUCLEOTIDE SEQUENCE [LARGE SCALE GENOMIC DNA]</scope>
    <source>
        <strain evidence="1 2">AK7</strain>
    </source>
</reference>
<dbReference type="Proteomes" id="UP000011135">
    <property type="component" value="Unassembled WGS sequence"/>
</dbReference>
<gene>
    <name evidence="1" type="ORF">C900_04451</name>
</gene>
<name>L8JP10_9BACT</name>
<dbReference type="AlphaFoldDB" id="L8JP10"/>
<evidence type="ECO:0000313" key="2">
    <source>
        <dbReference type="Proteomes" id="UP000011135"/>
    </source>
</evidence>
<sequence>MDSATEPIRITVDRLTSIISGMKFIKLKIAFLNKLQSYNLEL</sequence>
<accession>L8JP10</accession>
<proteinExistence type="predicted"/>
<comment type="caution">
    <text evidence="1">The sequence shown here is derived from an EMBL/GenBank/DDBJ whole genome shotgun (WGS) entry which is preliminary data.</text>
</comment>